<gene>
    <name evidence="2" type="ORF">GCM10009843_23360</name>
</gene>
<dbReference type="EMBL" id="BAAAQQ010000011">
    <property type="protein sequence ID" value="GAA2125541.1"/>
    <property type="molecule type" value="Genomic_DNA"/>
</dbReference>
<dbReference type="RefSeq" id="WP_344303895.1">
    <property type="nucleotide sequence ID" value="NZ_BAAAQQ010000011.1"/>
</dbReference>
<sequence length="206" mass="21620">MSQSPEPRIGHAERDRTVERLRDAAGLGRIDLDELDERVEAALAARTQSDLDVLVADLGPVRPGSSGIVVRGPAPTLPAASGYAAADPMLLSAGSGSTRKRGRWVVPGFLRLSASLGSIKLDCRAATTEFPVVDVEVVPSAGSVVIIVPEGWAADIDRVGRGIGSVKSTVAEQPSTGSPLLVLRGSVGLGSVTVRHQRWYDRKPRG</sequence>
<reference evidence="3" key="1">
    <citation type="journal article" date="2019" name="Int. J. Syst. Evol. Microbiol.">
        <title>The Global Catalogue of Microorganisms (GCM) 10K type strain sequencing project: providing services to taxonomists for standard genome sequencing and annotation.</title>
        <authorList>
            <consortium name="The Broad Institute Genomics Platform"/>
            <consortium name="The Broad Institute Genome Sequencing Center for Infectious Disease"/>
            <person name="Wu L."/>
            <person name="Ma J."/>
        </authorList>
    </citation>
    <scope>NUCLEOTIDE SEQUENCE [LARGE SCALE GENOMIC DNA]</scope>
    <source>
        <strain evidence="3">JCM 16021</strain>
    </source>
</reference>
<dbReference type="PANTHER" id="PTHR40763">
    <property type="entry name" value="MEMBRANE PROTEIN-RELATED"/>
    <property type="match status" value="1"/>
</dbReference>
<proteinExistence type="predicted"/>
<evidence type="ECO:0000313" key="2">
    <source>
        <dbReference type="EMBL" id="GAA2125541.1"/>
    </source>
</evidence>
<feature type="domain" description="DUF1707" evidence="1">
    <location>
        <begin position="8"/>
        <end position="58"/>
    </location>
</feature>
<evidence type="ECO:0000313" key="3">
    <source>
        <dbReference type="Proteomes" id="UP001500575"/>
    </source>
</evidence>
<dbReference type="Pfam" id="PF08044">
    <property type="entry name" value="DUF1707"/>
    <property type="match status" value="1"/>
</dbReference>
<evidence type="ECO:0000259" key="1">
    <source>
        <dbReference type="Pfam" id="PF08044"/>
    </source>
</evidence>
<dbReference type="InterPro" id="IPR012551">
    <property type="entry name" value="DUF1707_SHOCT-like"/>
</dbReference>
<accession>A0ABP5K0U1</accession>
<organism evidence="2 3">
    <name type="scientific">Nocardioides bigeumensis</name>
    <dbReference type="NCBI Taxonomy" id="433657"/>
    <lineage>
        <taxon>Bacteria</taxon>
        <taxon>Bacillati</taxon>
        <taxon>Actinomycetota</taxon>
        <taxon>Actinomycetes</taxon>
        <taxon>Propionibacteriales</taxon>
        <taxon>Nocardioidaceae</taxon>
        <taxon>Nocardioides</taxon>
    </lineage>
</organism>
<protein>
    <submittedName>
        <fullName evidence="2">DUF1707 domain-containing protein</fullName>
    </submittedName>
</protein>
<dbReference type="Proteomes" id="UP001500575">
    <property type="component" value="Unassembled WGS sequence"/>
</dbReference>
<name>A0ABP5K0U1_9ACTN</name>
<dbReference type="PANTHER" id="PTHR40763:SF5">
    <property type="entry name" value="MEMBRANE PROTEIN"/>
    <property type="match status" value="1"/>
</dbReference>
<comment type="caution">
    <text evidence="2">The sequence shown here is derived from an EMBL/GenBank/DDBJ whole genome shotgun (WGS) entry which is preliminary data.</text>
</comment>
<keyword evidence="3" id="KW-1185">Reference proteome</keyword>